<comment type="caution">
    <text evidence="1">The sequence shown here is derived from an EMBL/GenBank/DDBJ whole genome shotgun (WGS) entry which is preliminary data.</text>
</comment>
<dbReference type="EMBL" id="REGN01013306">
    <property type="protein sequence ID" value="RMZ94093.1"/>
    <property type="molecule type" value="Genomic_DNA"/>
</dbReference>
<evidence type="ECO:0000313" key="1">
    <source>
        <dbReference type="EMBL" id="RMZ94093.1"/>
    </source>
</evidence>
<gene>
    <name evidence="1" type="ORF">BpHYR1_006587</name>
</gene>
<dbReference type="Proteomes" id="UP000276133">
    <property type="component" value="Unassembled WGS sequence"/>
</dbReference>
<accession>A0A3M7P4Z4</accession>
<name>A0A3M7P4Z4_BRAPC</name>
<proteinExistence type="predicted"/>
<keyword evidence="2" id="KW-1185">Reference proteome</keyword>
<organism evidence="1 2">
    <name type="scientific">Brachionus plicatilis</name>
    <name type="common">Marine rotifer</name>
    <name type="synonym">Brachionus muelleri</name>
    <dbReference type="NCBI Taxonomy" id="10195"/>
    <lineage>
        <taxon>Eukaryota</taxon>
        <taxon>Metazoa</taxon>
        <taxon>Spiralia</taxon>
        <taxon>Gnathifera</taxon>
        <taxon>Rotifera</taxon>
        <taxon>Eurotatoria</taxon>
        <taxon>Monogononta</taxon>
        <taxon>Pseudotrocha</taxon>
        <taxon>Ploima</taxon>
        <taxon>Brachionidae</taxon>
        <taxon>Brachionus</taxon>
    </lineage>
</organism>
<sequence length="67" mass="8014">MFIAWFGSILVYKDSKSHEIKLLVFTDLCWMIYAINYGSYTKFFLIFTNSELILLITMDRWSFSNNL</sequence>
<protein>
    <submittedName>
        <fullName evidence="1">Uncharacterized protein</fullName>
    </submittedName>
</protein>
<reference evidence="1 2" key="1">
    <citation type="journal article" date="2018" name="Sci. Rep.">
        <title>Genomic signatures of local adaptation to the degree of environmental predictability in rotifers.</title>
        <authorList>
            <person name="Franch-Gras L."/>
            <person name="Hahn C."/>
            <person name="Garcia-Roger E.M."/>
            <person name="Carmona M.J."/>
            <person name="Serra M."/>
            <person name="Gomez A."/>
        </authorList>
    </citation>
    <scope>NUCLEOTIDE SEQUENCE [LARGE SCALE GENOMIC DNA]</scope>
    <source>
        <strain evidence="1">HYR1</strain>
    </source>
</reference>
<evidence type="ECO:0000313" key="2">
    <source>
        <dbReference type="Proteomes" id="UP000276133"/>
    </source>
</evidence>
<dbReference type="AlphaFoldDB" id="A0A3M7P4Z4"/>